<dbReference type="Gene3D" id="3.30.465.10">
    <property type="match status" value="1"/>
</dbReference>
<dbReference type="PANTHER" id="PTHR42934:SF2">
    <property type="entry name" value="GLYCOLATE OXIDASE SUBUNIT GLCD"/>
    <property type="match status" value="1"/>
</dbReference>
<comment type="caution">
    <text evidence="6">The sequence shown here is derived from an EMBL/GenBank/DDBJ whole genome shotgun (WGS) entry which is preliminary data.</text>
</comment>
<keyword evidence="7" id="KW-1185">Reference proteome</keyword>
<name>A0A6A2VBM6_9BIFI</name>
<evidence type="ECO:0000256" key="1">
    <source>
        <dbReference type="ARBA" id="ARBA00001974"/>
    </source>
</evidence>
<dbReference type="GO" id="GO:0071949">
    <property type="term" value="F:FAD binding"/>
    <property type="evidence" value="ECO:0007669"/>
    <property type="project" value="InterPro"/>
</dbReference>
<feature type="domain" description="FAD-binding PCMH-type" evidence="5">
    <location>
        <begin position="1"/>
        <end position="171"/>
    </location>
</feature>
<dbReference type="InterPro" id="IPR016169">
    <property type="entry name" value="FAD-bd_PCMH_sub2"/>
</dbReference>
<dbReference type="SUPFAM" id="SSF56176">
    <property type="entry name" value="FAD-binding/transporter-associated domain-like"/>
    <property type="match status" value="1"/>
</dbReference>
<evidence type="ECO:0000313" key="6">
    <source>
        <dbReference type="EMBL" id="KAB8301956.1"/>
    </source>
</evidence>
<dbReference type="InterPro" id="IPR004113">
    <property type="entry name" value="FAD-bd_oxidored_4_C"/>
</dbReference>
<evidence type="ECO:0000256" key="2">
    <source>
        <dbReference type="ARBA" id="ARBA00022630"/>
    </source>
</evidence>
<organism evidence="6 7">
    <name type="scientific">Bifidobacterium apri</name>
    <dbReference type="NCBI Taxonomy" id="1769423"/>
    <lineage>
        <taxon>Bacteria</taxon>
        <taxon>Bacillati</taxon>
        <taxon>Actinomycetota</taxon>
        <taxon>Actinomycetes</taxon>
        <taxon>Bifidobacteriales</taxon>
        <taxon>Bifidobacteriaceae</taxon>
        <taxon>Bifidobacterium</taxon>
    </lineage>
</organism>
<gene>
    <name evidence="6" type="ORF">DSM100238_0275</name>
</gene>
<dbReference type="Pfam" id="PF01565">
    <property type="entry name" value="FAD_binding_4"/>
    <property type="match status" value="1"/>
</dbReference>
<keyword evidence="3" id="KW-0274">FAD</keyword>
<reference evidence="6 7" key="1">
    <citation type="submission" date="2019-09" db="EMBL/GenBank/DDBJ databases">
        <title>Characterization of the phylogenetic diversity of two novel species belonging to the genus Bifidobacterium: Bifidobacterium cebidarum sp. nov. and Bifidobacterium leontopitheci sp. nov.</title>
        <authorList>
            <person name="Lugli G.A."/>
            <person name="Duranti S."/>
            <person name="Milani C."/>
            <person name="Turroni F."/>
            <person name="Ventura M."/>
        </authorList>
    </citation>
    <scope>NUCLEOTIDE SEQUENCE [LARGE SCALE GENOMIC DNA]</scope>
    <source>
        <strain evidence="6 7">DSM 100238</strain>
    </source>
</reference>
<accession>A0A6A2VBM6</accession>
<dbReference type="Pfam" id="PF02913">
    <property type="entry name" value="FAD-oxidase_C"/>
    <property type="match status" value="1"/>
</dbReference>
<dbReference type="InterPro" id="IPR006094">
    <property type="entry name" value="Oxid_FAD_bind_N"/>
</dbReference>
<dbReference type="InterPro" id="IPR016171">
    <property type="entry name" value="Vanillyl_alc_oxidase_C-sub2"/>
</dbReference>
<protein>
    <submittedName>
        <fullName evidence="6">FAD linked oxidase domain-containing protein</fullName>
    </submittedName>
</protein>
<comment type="cofactor">
    <cofactor evidence="1">
        <name>FAD</name>
        <dbReference type="ChEBI" id="CHEBI:57692"/>
    </cofactor>
</comment>
<dbReference type="Gene3D" id="3.30.70.2740">
    <property type="match status" value="1"/>
</dbReference>
<dbReference type="SUPFAM" id="SSF55103">
    <property type="entry name" value="FAD-linked oxidases, C-terminal domain"/>
    <property type="match status" value="1"/>
</dbReference>
<dbReference type="PROSITE" id="PS51387">
    <property type="entry name" value="FAD_PCMH"/>
    <property type="match status" value="1"/>
</dbReference>
<dbReference type="GO" id="GO:0016491">
    <property type="term" value="F:oxidoreductase activity"/>
    <property type="evidence" value="ECO:0007669"/>
    <property type="project" value="UniProtKB-KW"/>
</dbReference>
<proteinExistence type="predicted"/>
<dbReference type="InterPro" id="IPR016164">
    <property type="entry name" value="FAD-linked_Oxase-like_C"/>
</dbReference>
<dbReference type="AlphaFoldDB" id="A0A6A2VBM6"/>
<dbReference type="FunFam" id="1.10.45.10:FF:000001">
    <property type="entry name" value="D-lactate dehydrogenase mitochondrial"/>
    <property type="match status" value="1"/>
</dbReference>
<dbReference type="InterPro" id="IPR036318">
    <property type="entry name" value="FAD-bd_PCMH-like_sf"/>
</dbReference>
<evidence type="ECO:0000256" key="4">
    <source>
        <dbReference type="ARBA" id="ARBA00023002"/>
    </source>
</evidence>
<dbReference type="InterPro" id="IPR016166">
    <property type="entry name" value="FAD-bd_PCMH"/>
</dbReference>
<sequence length="410" mass="44838">MPECIDQVSTIMEWADDLRIPVYTRGSGTGMGHLSDIGKPGVLLLTDRLNRIVEINSEGHYARVQAGVINADINKAIRRYGLYYAPDPASSTLSTIGGNIATNAGGFKCAKYGVTRDSLLSLKVVLPGGDVIDTGRPVMKNVAGLDLTSLFTGSEGQLGIIVEATIRLRPIVHGTSHAIVFLDSLEESGNAVSAVLRAPVQPTALEFMPVPYIQTYPDAYVPLVGDASWMLVATTDGWAKEHDLDVITKAWEEQGLTVARPTDEELETFFVLRKTGKARPEGRVWSIESDAAVPLDRFSELLIFIKELTQDLGASLFLLAHAGDGNVHVSIMLPRADGETELPDRLVQARRRLLNQVLDMDGTVTGEHGVGLELKDYLPRQLGERNLELQRTIRRVFDPHDILNPGKWLA</sequence>
<evidence type="ECO:0000259" key="5">
    <source>
        <dbReference type="PROSITE" id="PS51387"/>
    </source>
</evidence>
<evidence type="ECO:0000256" key="3">
    <source>
        <dbReference type="ARBA" id="ARBA00022827"/>
    </source>
</evidence>
<dbReference type="Proteomes" id="UP000440041">
    <property type="component" value="Unassembled WGS sequence"/>
</dbReference>
<dbReference type="InterPro" id="IPR051914">
    <property type="entry name" value="FAD-linked_OxidoTrans_Type4"/>
</dbReference>
<dbReference type="PANTHER" id="PTHR42934">
    <property type="entry name" value="GLYCOLATE OXIDASE SUBUNIT GLCD"/>
    <property type="match status" value="1"/>
</dbReference>
<dbReference type="Gene3D" id="1.10.45.10">
    <property type="entry name" value="Vanillyl-alcohol Oxidase, Chain A, domain 4"/>
    <property type="match status" value="1"/>
</dbReference>
<dbReference type="EMBL" id="WBSO01000001">
    <property type="protein sequence ID" value="KAB8301956.1"/>
    <property type="molecule type" value="Genomic_DNA"/>
</dbReference>
<evidence type="ECO:0000313" key="7">
    <source>
        <dbReference type="Proteomes" id="UP000440041"/>
    </source>
</evidence>
<keyword evidence="4" id="KW-0560">Oxidoreductase</keyword>
<keyword evidence="2" id="KW-0285">Flavoprotein</keyword>